<proteinExistence type="predicted"/>
<gene>
    <name evidence="3" type="ORF">g.38068</name>
    <name evidence="2" type="ORF">g.38069</name>
</gene>
<dbReference type="Pfam" id="PF00078">
    <property type="entry name" value="RVT_1"/>
    <property type="match status" value="1"/>
</dbReference>
<name>A0A1B6IN72_9HEMI</name>
<dbReference type="AlphaFoldDB" id="A0A1B6IN72"/>
<dbReference type="SUPFAM" id="SSF56672">
    <property type="entry name" value="DNA/RNA polymerases"/>
    <property type="match status" value="1"/>
</dbReference>
<dbReference type="InterPro" id="IPR000477">
    <property type="entry name" value="RT_dom"/>
</dbReference>
<dbReference type="EMBL" id="GECU01019338">
    <property type="protein sequence ID" value="JAS88368.1"/>
    <property type="molecule type" value="Transcribed_RNA"/>
</dbReference>
<accession>A0A1B6IN72</accession>
<sequence length="314" mass="36080">MVQFVKSSPKEITRGVPQGSVLGPILFILFTNDMPQQLGDLSTCLMFADDTTLIISGDTTANLKERSAQSLHKAYKYCKDNDLVANTTKTKQICFWRSNAETVGLENIVLEDKVKLLGMTIDRKLTWTPHVDNLCKTLSSGLYAMRRLKQVADINTARTAYFGLCEPHIRYGLIVWGGTSHGNMERVLILQKRAIRILADLQPLETCRNSFKDLKIKTVVNLYIQEAIMYADKHEPLRNDKIHNYNTRHASFFVTPQHRLTLYERQPLYIGCKLHNHLPDNIRGLKGQDLRRELSRWLTDRPFYSLAEFLKPNN</sequence>
<dbReference type="InterPro" id="IPR043502">
    <property type="entry name" value="DNA/RNA_pol_sf"/>
</dbReference>
<dbReference type="EMBL" id="GECU01018950">
    <property type="protein sequence ID" value="JAS88756.1"/>
    <property type="molecule type" value="Transcribed_RNA"/>
</dbReference>
<evidence type="ECO:0000259" key="1">
    <source>
        <dbReference type="PROSITE" id="PS50878"/>
    </source>
</evidence>
<evidence type="ECO:0000313" key="2">
    <source>
        <dbReference type="EMBL" id="JAS88368.1"/>
    </source>
</evidence>
<dbReference type="GO" id="GO:0071897">
    <property type="term" value="P:DNA biosynthetic process"/>
    <property type="evidence" value="ECO:0007669"/>
    <property type="project" value="UniProtKB-ARBA"/>
</dbReference>
<protein>
    <recommendedName>
        <fullName evidence="1">Reverse transcriptase domain-containing protein</fullName>
    </recommendedName>
</protein>
<feature type="domain" description="Reverse transcriptase" evidence="1">
    <location>
        <begin position="1"/>
        <end position="121"/>
    </location>
</feature>
<organism evidence="2">
    <name type="scientific">Homalodisca liturata</name>
    <dbReference type="NCBI Taxonomy" id="320908"/>
    <lineage>
        <taxon>Eukaryota</taxon>
        <taxon>Metazoa</taxon>
        <taxon>Ecdysozoa</taxon>
        <taxon>Arthropoda</taxon>
        <taxon>Hexapoda</taxon>
        <taxon>Insecta</taxon>
        <taxon>Pterygota</taxon>
        <taxon>Neoptera</taxon>
        <taxon>Paraneoptera</taxon>
        <taxon>Hemiptera</taxon>
        <taxon>Auchenorrhyncha</taxon>
        <taxon>Membracoidea</taxon>
        <taxon>Cicadellidae</taxon>
        <taxon>Cicadellinae</taxon>
        <taxon>Proconiini</taxon>
        <taxon>Homalodisca</taxon>
    </lineage>
</organism>
<dbReference type="PROSITE" id="PS50878">
    <property type="entry name" value="RT_POL"/>
    <property type="match status" value="1"/>
</dbReference>
<reference evidence="2" key="1">
    <citation type="submission" date="2015-11" db="EMBL/GenBank/DDBJ databases">
        <title>De novo transcriptome assembly of four potential Pierce s Disease insect vectors from Arizona vineyards.</title>
        <authorList>
            <person name="Tassone E.E."/>
        </authorList>
    </citation>
    <scope>NUCLEOTIDE SEQUENCE</scope>
</reference>
<dbReference type="PANTHER" id="PTHR33332">
    <property type="entry name" value="REVERSE TRANSCRIPTASE DOMAIN-CONTAINING PROTEIN"/>
    <property type="match status" value="1"/>
</dbReference>
<evidence type="ECO:0000313" key="3">
    <source>
        <dbReference type="EMBL" id="JAS88756.1"/>
    </source>
</evidence>